<dbReference type="InterPro" id="IPR001001">
    <property type="entry name" value="DNA_polIII_beta"/>
</dbReference>
<organism evidence="14 15">
    <name type="scientific">Photobacterium carnosum</name>
    <dbReference type="NCBI Taxonomy" id="2023717"/>
    <lineage>
        <taxon>Bacteria</taxon>
        <taxon>Pseudomonadati</taxon>
        <taxon>Pseudomonadota</taxon>
        <taxon>Gammaproteobacteria</taxon>
        <taxon>Vibrionales</taxon>
        <taxon>Vibrionaceae</taxon>
        <taxon>Photobacterium</taxon>
    </lineage>
</organism>
<dbReference type="GO" id="GO:0003677">
    <property type="term" value="F:DNA binding"/>
    <property type="evidence" value="ECO:0007669"/>
    <property type="project" value="UniProtKB-UniRule"/>
</dbReference>
<dbReference type="SMART" id="SM00480">
    <property type="entry name" value="POL3Bc"/>
    <property type="match status" value="1"/>
</dbReference>
<evidence type="ECO:0000313" key="14">
    <source>
        <dbReference type="EMBL" id="PLC59322.1"/>
    </source>
</evidence>
<dbReference type="Gene3D" id="3.10.150.10">
    <property type="entry name" value="DNA Polymerase III, subunit A, domain 2"/>
    <property type="match status" value="1"/>
</dbReference>
<evidence type="ECO:0000256" key="4">
    <source>
        <dbReference type="ARBA" id="ARBA00022490"/>
    </source>
</evidence>
<dbReference type="PANTHER" id="PTHR30478:SF0">
    <property type="entry name" value="BETA SLIDING CLAMP"/>
    <property type="match status" value="1"/>
</dbReference>
<feature type="domain" description="DNA polymerase III beta sliding clamp C-terminal" evidence="13">
    <location>
        <begin position="252"/>
        <end position="382"/>
    </location>
</feature>
<dbReference type="EMBL" id="NPIB01000002">
    <property type="protein sequence ID" value="PLC59322.1"/>
    <property type="molecule type" value="Genomic_DNA"/>
</dbReference>
<dbReference type="RefSeq" id="WP_101767523.1">
    <property type="nucleotide sequence ID" value="NZ_BPPU01000003.1"/>
</dbReference>
<comment type="similarity">
    <text evidence="2 10">Belongs to the beta sliding clamp family.</text>
</comment>
<dbReference type="InterPro" id="IPR022634">
    <property type="entry name" value="DNA_polIII_beta_N"/>
</dbReference>
<dbReference type="NCBIfam" id="TIGR00663">
    <property type="entry name" value="dnan"/>
    <property type="match status" value="1"/>
</dbReference>
<feature type="domain" description="DNA polymerase III beta sliding clamp N-terminal" evidence="11">
    <location>
        <begin position="11"/>
        <end position="126"/>
    </location>
</feature>
<evidence type="ECO:0000259" key="11">
    <source>
        <dbReference type="Pfam" id="PF00712"/>
    </source>
</evidence>
<keyword evidence="8 10" id="KW-0239">DNA-directed DNA polymerase</keyword>
<dbReference type="PANTHER" id="PTHR30478">
    <property type="entry name" value="DNA POLYMERASE III SUBUNIT BETA"/>
    <property type="match status" value="1"/>
</dbReference>
<dbReference type="InterPro" id="IPR022637">
    <property type="entry name" value="DNA_polIII_beta_cen"/>
</dbReference>
<dbReference type="AlphaFoldDB" id="A0A2N4UWC3"/>
<keyword evidence="9" id="KW-0238">DNA-binding</keyword>
<comment type="subcellular location">
    <subcellularLocation>
        <location evidence="1 10">Cytoplasm</location>
    </subcellularLocation>
</comment>
<dbReference type="Pfam" id="PF02768">
    <property type="entry name" value="DNA_pol3_beta_3"/>
    <property type="match status" value="1"/>
</dbReference>
<name>A0A2N4UWC3_9GAMM</name>
<evidence type="ECO:0000256" key="10">
    <source>
        <dbReference type="PIRNR" id="PIRNR000804"/>
    </source>
</evidence>
<dbReference type="Pfam" id="PF02767">
    <property type="entry name" value="DNA_pol3_beta_2"/>
    <property type="match status" value="1"/>
</dbReference>
<comment type="subunit">
    <text evidence="10">Forms a ring-shaped head-to-tail homodimer around DNA.</text>
</comment>
<accession>A0A2N4UWC3</accession>
<dbReference type="GO" id="GO:0009360">
    <property type="term" value="C:DNA polymerase III complex"/>
    <property type="evidence" value="ECO:0007669"/>
    <property type="project" value="InterPro"/>
</dbReference>
<comment type="caution">
    <text evidence="14">The sequence shown here is derived from an EMBL/GenBank/DDBJ whole genome shotgun (WGS) entry which is preliminary data.</text>
</comment>
<evidence type="ECO:0000256" key="6">
    <source>
        <dbReference type="ARBA" id="ARBA00022695"/>
    </source>
</evidence>
<keyword evidence="15" id="KW-1185">Reference proteome</keyword>
<evidence type="ECO:0000259" key="13">
    <source>
        <dbReference type="Pfam" id="PF02768"/>
    </source>
</evidence>
<dbReference type="Pfam" id="PF00712">
    <property type="entry name" value="DNA_pol3_beta"/>
    <property type="match status" value="1"/>
</dbReference>
<dbReference type="SUPFAM" id="SSF55979">
    <property type="entry name" value="DNA clamp"/>
    <property type="match status" value="3"/>
</dbReference>
<dbReference type="GO" id="GO:0003887">
    <property type="term" value="F:DNA-directed DNA polymerase activity"/>
    <property type="evidence" value="ECO:0007669"/>
    <property type="project" value="UniProtKB-UniRule"/>
</dbReference>
<evidence type="ECO:0000259" key="12">
    <source>
        <dbReference type="Pfam" id="PF02767"/>
    </source>
</evidence>
<evidence type="ECO:0000256" key="5">
    <source>
        <dbReference type="ARBA" id="ARBA00022679"/>
    </source>
</evidence>
<keyword evidence="7 10" id="KW-0235">DNA replication</keyword>
<dbReference type="Proteomes" id="UP000234420">
    <property type="component" value="Unassembled WGS sequence"/>
</dbReference>
<feature type="domain" description="DNA polymerase III beta sliding clamp central" evidence="12">
    <location>
        <begin position="139"/>
        <end position="250"/>
    </location>
</feature>
<keyword evidence="4 10" id="KW-0963">Cytoplasm</keyword>
<sequence>MEIKATNNLELLKFCGHACSNADSRQTGIDAFNFVLIVNDESGLSITASNGNQSFIRKCEADDVTATEYGAICLDAAKFFQVVRSLPKNTPVKLKTVSDKDRALVSCGRSRLQIKTIDSSTYPTIPLLDNEQQHFTANANLLIDMLKRTMYATGKKDVRAYLNSVMMQTINNCLFVVGTDGHRLAANRHMLNGETVNDSQILIPVNAVSVLTRLSEDAENIGISISDNRVEFTWGSLIYRTNLVDAKYPDIRRVLPAPSNKRATVSRIGFIEVLNRLLVMLAGENAPKVKMTFNQNSIQLTTVNSELGKDTDDNENLGCDEITATITEEIGFNYHVNPRYLIDALSNTPDDFVCIELTDVTSPALIIPSTQRSSLNLVMPFRV</sequence>
<evidence type="ECO:0000256" key="2">
    <source>
        <dbReference type="ARBA" id="ARBA00010752"/>
    </source>
</evidence>
<gene>
    <name evidence="14" type="primary">dnaN</name>
    <name evidence="14" type="ORF">CIK00_03370</name>
</gene>
<dbReference type="GO" id="GO:0008408">
    <property type="term" value="F:3'-5' exonuclease activity"/>
    <property type="evidence" value="ECO:0007669"/>
    <property type="project" value="InterPro"/>
</dbReference>
<keyword evidence="6 10" id="KW-0548">Nucleotidyltransferase</keyword>
<evidence type="ECO:0000256" key="1">
    <source>
        <dbReference type="ARBA" id="ARBA00004496"/>
    </source>
</evidence>
<dbReference type="InterPro" id="IPR046938">
    <property type="entry name" value="DNA_clamp_sf"/>
</dbReference>
<keyword evidence="5 10" id="KW-0808">Transferase</keyword>
<dbReference type="Gene3D" id="3.70.10.10">
    <property type="match status" value="1"/>
</dbReference>
<dbReference type="GO" id="GO:0006271">
    <property type="term" value="P:DNA strand elongation involved in DNA replication"/>
    <property type="evidence" value="ECO:0007669"/>
    <property type="project" value="TreeGrafter"/>
</dbReference>
<dbReference type="InterPro" id="IPR022635">
    <property type="entry name" value="DNA_polIII_beta_C"/>
</dbReference>
<dbReference type="GO" id="GO:0005737">
    <property type="term" value="C:cytoplasm"/>
    <property type="evidence" value="ECO:0007669"/>
    <property type="project" value="UniProtKB-SubCell"/>
</dbReference>
<dbReference type="PIRSF" id="PIRSF000804">
    <property type="entry name" value="DNA_pol_III_b"/>
    <property type="match status" value="1"/>
</dbReference>
<evidence type="ECO:0000256" key="8">
    <source>
        <dbReference type="ARBA" id="ARBA00022932"/>
    </source>
</evidence>
<dbReference type="GeneID" id="69966796"/>
<evidence type="ECO:0000256" key="7">
    <source>
        <dbReference type="ARBA" id="ARBA00022705"/>
    </source>
</evidence>
<comment type="function">
    <text evidence="10">Confers DNA tethering and processivity to DNA polymerases and other proteins. Acts as a clamp, forming a ring around DNA (a reaction catalyzed by the clamp-loading complex) which diffuses in an ATP-independent manner freely and bidirectionally along dsDNA. Initially characterized for its ability to contact the catalytic subunit of DNA polymerase III (Pol III), a complex, multichain enzyme responsible for most of the replicative synthesis in bacteria; Pol III exhibits 3'-5' exonuclease proofreading activity. The beta chain is required for initiation of replication as well as for processivity of DNA replication.</text>
</comment>
<evidence type="ECO:0000256" key="3">
    <source>
        <dbReference type="ARBA" id="ARBA00021035"/>
    </source>
</evidence>
<evidence type="ECO:0000313" key="15">
    <source>
        <dbReference type="Proteomes" id="UP000234420"/>
    </source>
</evidence>
<proteinExistence type="inferred from homology"/>
<dbReference type="CDD" id="cd00140">
    <property type="entry name" value="beta_clamp"/>
    <property type="match status" value="1"/>
</dbReference>
<evidence type="ECO:0000256" key="9">
    <source>
        <dbReference type="ARBA" id="ARBA00023125"/>
    </source>
</evidence>
<protein>
    <recommendedName>
        <fullName evidence="3 10">Beta sliding clamp</fullName>
    </recommendedName>
</protein>
<reference evidence="14 15" key="1">
    <citation type="journal article" date="2018" name="Syst. Appl. Microbiol.">
        <title>Photobacterium carnosum sp. nov., isolated from spoiled modified atmosphere packaged poultry meat.</title>
        <authorList>
            <person name="Hilgarth M."/>
            <person name="Fuertes S."/>
            <person name="Ehrmann M."/>
            <person name="Vogel R.F."/>
        </authorList>
    </citation>
    <scope>NUCLEOTIDE SEQUENCE [LARGE SCALE GENOMIC DNA]</scope>
    <source>
        <strain evidence="14 15">TMW 2.2021</strain>
    </source>
</reference>